<keyword evidence="2" id="KW-1185">Reference proteome</keyword>
<gene>
    <name evidence="1" type="ORF">FH5T_21175</name>
</gene>
<sequence length="60" mass="6869">MLSGADFGEPACRRQALLYAIWRTRNCETSPETSGRSWRTTEPSHAICTANRFLIFKYLS</sequence>
<accession>A0ABM5QFN1</accession>
<proteinExistence type="predicted"/>
<dbReference type="Proteomes" id="UP000023772">
    <property type="component" value="Chromosome"/>
</dbReference>
<organism evidence="1 2">
    <name type="scientific">Draconibacterium orientale</name>
    <dbReference type="NCBI Taxonomy" id="1168034"/>
    <lineage>
        <taxon>Bacteria</taxon>
        <taxon>Pseudomonadati</taxon>
        <taxon>Bacteroidota</taxon>
        <taxon>Bacteroidia</taxon>
        <taxon>Marinilabiliales</taxon>
        <taxon>Prolixibacteraceae</taxon>
        <taxon>Draconibacterium</taxon>
    </lineage>
</organism>
<evidence type="ECO:0000313" key="1">
    <source>
        <dbReference type="EMBL" id="AHW62415.1"/>
    </source>
</evidence>
<name>A0ABM5QFN1_9BACT</name>
<dbReference type="EMBL" id="CP007451">
    <property type="protein sequence ID" value="AHW62415.1"/>
    <property type="molecule type" value="Genomic_DNA"/>
</dbReference>
<protein>
    <submittedName>
        <fullName evidence="1">Uncharacterized protein</fullName>
    </submittedName>
</protein>
<reference evidence="1 2" key="1">
    <citation type="submission" date="2014-03" db="EMBL/GenBank/DDBJ databases">
        <title>Complete genome sequence of a deeply braunched marine Bacteroidia bacterium Draconibacterium orientale type strain FH5T.</title>
        <authorList>
            <person name="Li X."/>
            <person name="Wang X."/>
            <person name="Xie Z."/>
            <person name="Du Z."/>
            <person name="Chen G."/>
        </authorList>
    </citation>
    <scope>NUCLEOTIDE SEQUENCE [LARGE SCALE GENOMIC DNA]</scope>
    <source>
        <strain evidence="1 2">FH5</strain>
    </source>
</reference>
<evidence type="ECO:0000313" key="2">
    <source>
        <dbReference type="Proteomes" id="UP000023772"/>
    </source>
</evidence>